<comment type="caution">
    <text evidence="2">The sequence shown here is derived from an EMBL/GenBank/DDBJ whole genome shotgun (WGS) entry which is preliminary data.</text>
</comment>
<name>A0A840KCL2_9FLAO</name>
<proteinExistence type="predicted"/>
<evidence type="ECO:0000313" key="2">
    <source>
        <dbReference type="EMBL" id="MBB4805534.1"/>
    </source>
</evidence>
<sequence>MMKYFEKTNFPLKVFFTAIFVWVFLAAGIFFLNKYVVFTGNNILFPFSVIYPSSFLIVGSLFCLLFLGTGLLAYSYYQKLNFFAIYLVCILLVVLGNMGQGNFDIAFLQSFYLKGRQYYTDAVNITDWKLWLMNFNDNLEMFQLHTRTHPPYTTLLHYAFLELFNGSIAGLSLSFFAISIISFPLMNVLMKNFGIEKTRRKIVLLLFAVIPSINIYLLVTIDAIILTSTLLFLCGISKIYLQNKLSFLGILMSLSGLIITNMITFSGLFMLAFLGILSLVTLYKKQYSVFIASAVCIVLTAAFFYLSYDFTGSSHLTTFMEASHSENPKGFMLLHSPVIYFFTRLEDIAEILFFLSFAYIAYFFSFKNQDYNLFTDKNINIFSFSGIAALGLMFLTGAYGTGETARACLFIVPFFVLFLKDLKSSSLSVLYILCLLQTFGMQLIGNYYW</sequence>
<evidence type="ECO:0000256" key="1">
    <source>
        <dbReference type="SAM" id="Phobius"/>
    </source>
</evidence>
<organism evidence="2 3">
    <name type="scientific">Chryseobacterium defluvii</name>
    <dbReference type="NCBI Taxonomy" id="160396"/>
    <lineage>
        <taxon>Bacteria</taxon>
        <taxon>Pseudomonadati</taxon>
        <taxon>Bacteroidota</taxon>
        <taxon>Flavobacteriia</taxon>
        <taxon>Flavobacteriales</taxon>
        <taxon>Weeksellaceae</taxon>
        <taxon>Chryseobacterium group</taxon>
        <taxon>Chryseobacterium</taxon>
    </lineage>
</organism>
<dbReference type="Proteomes" id="UP000592180">
    <property type="component" value="Unassembled WGS sequence"/>
</dbReference>
<feature type="transmembrane region" description="Helical" evidence="1">
    <location>
        <begin position="348"/>
        <end position="366"/>
    </location>
</feature>
<gene>
    <name evidence="2" type="ORF">HNP38_000806</name>
</gene>
<keyword evidence="1" id="KW-1133">Transmembrane helix</keyword>
<feature type="transmembrane region" description="Helical" evidence="1">
    <location>
        <begin position="80"/>
        <end position="98"/>
    </location>
</feature>
<dbReference type="AlphaFoldDB" id="A0A840KCL2"/>
<evidence type="ECO:0000313" key="3">
    <source>
        <dbReference type="Proteomes" id="UP000592180"/>
    </source>
</evidence>
<feature type="transmembrane region" description="Helical" evidence="1">
    <location>
        <begin position="44"/>
        <end position="68"/>
    </location>
</feature>
<dbReference type="RefSeq" id="WP_184184813.1">
    <property type="nucleotide sequence ID" value="NZ_JACHLE010000001.1"/>
</dbReference>
<feature type="transmembrane region" description="Helical" evidence="1">
    <location>
        <begin position="12"/>
        <end position="32"/>
    </location>
</feature>
<reference evidence="2 3" key="1">
    <citation type="submission" date="2020-08" db="EMBL/GenBank/DDBJ databases">
        <title>Functional genomics of gut bacteria from endangered species of beetles.</title>
        <authorList>
            <person name="Carlos-Shanley C."/>
        </authorList>
    </citation>
    <scope>NUCLEOTIDE SEQUENCE [LARGE SCALE GENOMIC DNA]</scope>
    <source>
        <strain evidence="2 3">S00151</strain>
    </source>
</reference>
<feature type="transmembrane region" description="Helical" evidence="1">
    <location>
        <begin position="378"/>
        <end position="398"/>
    </location>
</feature>
<keyword evidence="3" id="KW-1185">Reference proteome</keyword>
<feature type="transmembrane region" description="Helical" evidence="1">
    <location>
        <begin position="247"/>
        <end position="280"/>
    </location>
</feature>
<keyword evidence="1" id="KW-0812">Transmembrane</keyword>
<keyword evidence="1" id="KW-0472">Membrane</keyword>
<dbReference type="EMBL" id="JACHLE010000001">
    <property type="protein sequence ID" value="MBB4805534.1"/>
    <property type="molecule type" value="Genomic_DNA"/>
</dbReference>
<accession>A0A840KCL2</accession>
<feature type="transmembrane region" description="Helical" evidence="1">
    <location>
        <begin position="404"/>
        <end position="422"/>
    </location>
</feature>
<feature type="transmembrane region" description="Helical" evidence="1">
    <location>
        <begin position="202"/>
        <end position="227"/>
    </location>
</feature>
<evidence type="ECO:0008006" key="4">
    <source>
        <dbReference type="Google" id="ProtNLM"/>
    </source>
</evidence>
<protein>
    <recommendedName>
        <fullName evidence="4">Glycosyltransferase RgtA/B/C/D-like domain-containing protein</fullName>
    </recommendedName>
</protein>
<feature type="transmembrane region" description="Helical" evidence="1">
    <location>
        <begin position="287"/>
        <end position="308"/>
    </location>
</feature>
<feature type="transmembrane region" description="Helical" evidence="1">
    <location>
        <begin position="429"/>
        <end position="448"/>
    </location>
</feature>
<feature type="transmembrane region" description="Helical" evidence="1">
    <location>
        <begin position="168"/>
        <end position="190"/>
    </location>
</feature>